<dbReference type="RefSeq" id="WP_188847500.1">
    <property type="nucleotide sequence ID" value="NZ_BMPJ01000014.1"/>
</dbReference>
<sequence length="78" mass="8555">MERRLVAGTLYRRLLTAPRPVAEGLKARLMARGIPVLLESPFGELPEAALGTYMGDVSLFVPEAFWGEAEAVLEEEVP</sequence>
<name>A0ABV6PY02_9DEIN</name>
<organism evidence="1 2">
    <name type="scientific">Thermus composti</name>
    <dbReference type="NCBI Taxonomy" id="532059"/>
    <lineage>
        <taxon>Bacteria</taxon>
        <taxon>Thermotogati</taxon>
        <taxon>Deinococcota</taxon>
        <taxon>Deinococci</taxon>
        <taxon>Thermales</taxon>
        <taxon>Thermaceae</taxon>
        <taxon>Thermus</taxon>
    </lineage>
</organism>
<comment type="caution">
    <text evidence="1">The sequence shown here is derived from an EMBL/GenBank/DDBJ whole genome shotgun (WGS) entry which is preliminary data.</text>
</comment>
<evidence type="ECO:0008006" key="3">
    <source>
        <dbReference type="Google" id="ProtNLM"/>
    </source>
</evidence>
<dbReference type="EMBL" id="JBHLTW010000003">
    <property type="protein sequence ID" value="MFC0594709.1"/>
    <property type="molecule type" value="Genomic_DNA"/>
</dbReference>
<accession>A0ABV6PY02</accession>
<proteinExistence type="predicted"/>
<evidence type="ECO:0000313" key="1">
    <source>
        <dbReference type="EMBL" id="MFC0594709.1"/>
    </source>
</evidence>
<reference evidence="1 2" key="1">
    <citation type="submission" date="2024-09" db="EMBL/GenBank/DDBJ databases">
        <authorList>
            <person name="Sun Q."/>
            <person name="Mori K."/>
        </authorList>
    </citation>
    <scope>NUCLEOTIDE SEQUENCE [LARGE SCALE GENOMIC DNA]</scope>
    <source>
        <strain evidence="1 2">NCAIM B.02340</strain>
    </source>
</reference>
<evidence type="ECO:0000313" key="2">
    <source>
        <dbReference type="Proteomes" id="UP001589830"/>
    </source>
</evidence>
<gene>
    <name evidence="1" type="ORF">ACFFFP_00665</name>
</gene>
<protein>
    <recommendedName>
        <fullName evidence="3">DUF2007 domain-containing protein</fullName>
    </recommendedName>
</protein>
<keyword evidence="2" id="KW-1185">Reference proteome</keyword>
<dbReference type="Proteomes" id="UP001589830">
    <property type="component" value="Unassembled WGS sequence"/>
</dbReference>